<accession>A0A5J9WHN3</accession>
<dbReference type="Pfam" id="PF00069">
    <property type="entry name" value="Pkinase"/>
    <property type="match status" value="1"/>
</dbReference>
<dbReference type="Proteomes" id="UP000324897">
    <property type="component" value="Chromosome 5"/>
</dbReference>
<dbReference type="Gramene" id="TVU46794">
    <property type="protein sequence ID" value="TVU46794"/>
    <property type="gene ID" value="EJB05_06357"/>
</dbReference>
<dbReference type="FunFam" id="3.30.200.20:FF:000039">
    <property type="entry name" value="receptor-like protein kinase FERONIA"/>
    <property type="match status" value="1"/>
</dbReference>
<sequence length="700" mass="79354">MDTGSSTPDSYRWTCHRGITAFKHFPEDDDHNRKCFTKQDLERITSNYSTIIKQGSFGQVYEGVLEDMTTVAVVRFIDSVKENFTEELTVHSRINHRNVVRLIGSCVEENALALITEYMPNGNLSDILHHDNTPISLDERLRIAEKCAKALAYMHDMYTPVIHGDIKPSNILLDGRHVKILLFGISRLVNTDEALYAGNVIGSTGYMDPLFAQDGLLTMKSDVYTGNVIGSTGYMDPLFAQDGLLTMKSDVYSFGIVLLELITRKKATMEDGEGSIIDLFTNALARGVRGVRSIVDAEIASRKNMKILEEVAKLAGDCIRMERDGRPGINEVVFRLWMIRGFSHQGQRRVDLFSWARKSKSALAAVVSIPIDCMHDVIIVMAIRTRTFLSDTWRQFIFSRTKHRYFSLSEMKEATNNFDASLLIGESALGGVYRGEVDGGRTKVAIKRFKLWCVHYAHEFNAEIQMLSKFRHRHLVSLIGYCDEKDEMILVYDYIAHGSLHERLYNTQDPPLTWKERLNICIGVARGLDYLHRGTKHVIIHGKLKLTNILLDENLVAKITDAGLSKPGVPIDIRIFWDSHVLQDPEYARNRPLTVKSDVYSFGVVLFEVLSRRPVEGNIRIDSQQRVWMMSGSKWCGTDRIIDSYIKENVGYMALDEFRRIAAKCISDQGTRRPSMGDVLSELEGVLRMYCQCESMTGGI</sequence>
<evidence type="ECO:0000313" key="8">
    <source>
        <dbReference type="Proteomes" id="UP000324897"/>
    </source>
</evidence>
<feature type="non-terminal residue" evidence="7">
    <location>
        <position position="1"/>
    </location>
</feature>
<dbReference type="PANTHER" id="PTHR47989:SF62">
    <property type="entry name" value="OS05G0423500 PROTEIN"/>
    <property type="match status" value="1"/>
</dbReference>
<dbReference type="SUPFAM" id="SSF56112">
    <property type="entry name" value="Protein kinase-like (PK-like)"/>
    <property type="match status" value="3"/>
</dbReference>
<evidence type="ECO:0000259" key="6">
    <source>
        <dbReference type="PROSITE" id="PS50011"/>
    </source>
</evidence>
<dbReference type="GO" id="GO:0004674">
    <property type="term" value="F:protein serine/threonine kinase activity"/>
    <property type="evidence" value="ECO:0007669"/>
    <property type="project" value="UniProtKB-KW"/>
</dbReference>
<feature type="domain" description="Protein kinase" evidence="6">
    <location>
        <begin position="418"/>
        <end position="687"/>
    </location>
</feature>
<dbReference type="Gene3D" id="1.10.510.10">
    <property type="entry name" value="Transferase(Phosphotransferase) domain 1"/>
    <property type="match status" value="3"/>
</dbReference>
<feature type="domain" description="Protein kinase" evidence="6">
    <location>
        <begin position="46"/>
        <end position="338"/>
    </location>
</feature>
<evidence type="ECO:0000256" key="3">
    <source>
        <dbReference type="ARBA" id="ARBA00022741"/>
    </source>
</evidence>
<dbReference type="SMART" id="SM00220">
    <property type="entry name" value="S_TKc"/>
    <property type="match status" value="2"/>
</dbReference>
<evidence type="ECO:0000256" key="1">
    <source>
        <dbReference type="ARBA" id="ARBA00022527"/>
    </source>
</evidence>
<dbReference type="Gene3D" id="3.30.200.20">
    <property type="entry name" value="Phosphorylase Kinase, domain 1"/>
    <property type="match status" value="2"/>
</dbReference>
<evidence type="ECO:0000256" key="4">
    <source>
        <dbReference type="ARBA" id="ARBA00022777"/>
    </source>
</evidence>
<gene>
    <name evidence="7" type="ORF">EJB05_06357</name>
</gene>
<name>A0A5J9WHN3_9POAL</name>
<dbReference type="GO" id="GO:0005524">
    <property type="term" value="F:ATP binding"/>
    <property type="evidence" value="ECO:0007669"/>
    <property type="project" value="UniProtKB-KW"/>
</dbReference>
<protein>
    <recommendedName>
        <fullName evidence="6">Protein kinase domain-containing protein</fullName>
    </recommendedName>
</protein>
<dbReference type="InterPro" id="IPR001245">
    <property type="entry name" value="Ser-Thr/Tyr_kinase_cat_dom"/>
</dbReference>
<dbReference type="InterPro" id="IPR011009">
    <property type="entry name" value="Kinase-like_dom_sf"/>
</dbReference>
<dbReference type="AlphaFoldDB" id="A0A5J9WHN3"/>
<reference evidence="7 8" key="1">
    <citation type="journal article" date="2019" name="Sci. Rep.">
        <title>A high-quality genome of Eragrostis curvula grass provides insights into Poaceae evolution and supports new strategies to enhance forage quality.</title>
        <authorList>
            <person name="Carballo J."/>
            <person name="Santos B.A.C.M."/>
            <person name="Zappacosta D."/>
            <person name="Garbus I."/>
            <person name="Selva J.P."/>
            <person name="Gallo C.A."/>
            <person name="Diaz A."/>
            <person name="Albertini E."/>
            <person name="Caccamo M."/>
            <person name="Echenique V."/>
        </authorList>
    </citation>
    <scope>NUCLEOTIDE SEQUENCE [LARGE SCALE GENOMIC DNA]</scope>
    <source>
        <strain evidence="8">cv. Victoria</strain>
        <tissue evidence="7">Leaf</tissue>
    </source>
</reference>
<keyword evidence="2" id="KW-0808">Transferase</keyword>
<dbReference type="PROSITE" id="PS50011">
    <property type="entry name" value="PROTEIN_KINASE_DOM"/>
    <property type="match status" value="2"/>
</dbReference>
<evidence type="ECO:0000313" key="7">
    <source>
        <dbReference type="EMBL" id="TVU46794.1"/>
    </source>
</evidence>
<organism evidence="7 8">
    <name type="scientific">Eragrostis curvula</name>
    <name type="common">weeping love grass</name>
    <dbReference type="NCBI Taxonomy" id="38414"/>
    <lineage>
        <taxon>Eukaryota</taxon>
        <taxon>Viridiplantae</taxon>
        <taxon>Streptophyta</taxon>
        <taxon>Embryophyta</taxon>
        <taxon>Tracheophyta</taxon>
        <taxon>Spermatophyta</taxon>
        <taxon>Magnoliopsida</taxon>
        <taxon>Liliopsida</taxon>
        <taxon>Poales</taxon>
        <taxon>Poaceae</taxon>
        <taxon>PACMAD clade</taxon>
        <taxon>Chloridoideae</taxon>
        <taxon>Eragrostideae</taxon>
        <taxon>Eragrostidinae</taxon>
        <taxon>Eragrostis</taxon>
    </lineage>
</organism>
<keyword evidence="3" id="KW-0547">Nucleotide-binding</keyword>
<comment type="caution">
    <text evidence="7">The sequence shown here is derived from an EMBL/GenBank/DDBJ whole genome shotgun (WGS) entry which is preliminary data.</text>
</comment>
<evidence type="ECO:0000256" key="5">
    <source>
        <dbReference type="ARBA" id="ARBA00022840"/>
    </source>
</evidence>
<dbReference type="PROSITE" id="PS00108">
    <property type="entry name" value="PROTEIN_KINASE_ST"/>
    <property type="match status" value="1"/>
</dbReference>
<dbReference type="InterPro" id="IPR000719">
    <property type="entry name" value="Prot_kinase_dom"/>
</dbReference>
<proteinExistence type="predicted"/>
<keyword evidence="4" id="KW-0418">Kinase</keyword>
<dbReference type="PANTHER" id="PTHR47989">
    <property type="entry name" value="OS01G0750732 PROTEIN"/>
    <property type="match status" value="1"/>
</dbReference>
<dbReference type="Pfam" id="PF07714">
    <property type="entry name" value="PK_Tyr_Ser-Thr"/>
    <property type="match status" value="1"/>
</dbReference>
<dbReference type="OrthoDB" id="668663at2759"/>
<keyword evidence="5" id="KW-0067">ATP-binding</keyword>
<keyword evidence="1" id="KW-0723">Serine/threonine-protein kinase</keyword>
<dbReference type="InterPro" id="IPR008271">
    <property type="entry name" value="Ser/Thr_kinase_AS"/>
</dbReference>
<keyword evidence="8" id="KW-1185">Reference proteome</keyword>
<dbReference type="EMBL" id="RWGY01000004">
    <property type="protein sequence ID" value="TVU46794.1"/>
    <property type="molecule type" value="Genomic_DNA"/>
</dbReference>
<evidence type="ECO:0000256" key="2">
    <source>
        <dbReference type="ARBA" id="ARBA00022679"/>
    </source>
</evidence>